<dbReference type="RefSeq" id="XP_040781699.1">
    <property type="nucleotide sequence ID" value="XM_040914933.1"/>
</dbReference>
<feature type="region of interest" description="Disordered" evidence="1">
    <location>
        <begin position="1"/>
        <end position="54"/>
    </location>
</feature>
<proteinExistence type="predicted"/>
<keyword evidence="3" id="KW-1185">Reference proteome</keyword>
<reference evidence="2" key="1">
    <citation type="journal article" date="2020" name="Phytopathology">
        <title>Genome sequence of the chestnut blight fungus Cryphonectria parasitica EP155: A fundamental resource for an archetypical invasive plant pathogen.</title>
        <authorList>
            <person name="Crouch J.A."/>
            <person name="Dawe A."/>
            <person name="Aerts A."/>
            <person name="Barry K."/>
            <person name="Churchill A.C.L."/>
            <person name="Grimwood J."/>
            <person name="Hillman B."/>
            <person name="Milgroom M.G."/>
            <person name="Pangilinan J."/>
            <person name="Smith M."/>
            <person name="Salamov A."/>
            <person name="Schmutz J."/>
            <person name="Yadav J."/>
            <person name="Grigoriev I.V."/>
            <person name="Nuss D."/>
        </authorList>
    </citation>
    <scope>NUCLEOTIDE SEQUENCE</scope>
    <source>
        <strain evidence="2">EP155</strain>
    </source>
</reference>
<dbReference type="GeneID" id="63832062"/>
<feature type="compositionally biased region" description="Basic and acidic residues" evidence="1">
    <location>
        <begin position="8"/>
        <end position="20"/>
    </location>
</feature>
<feature type="region of interest" description="Disordered" evidence="1">
    <location>
        <begin position="81"/>
        <end position="110"/>
    </location>
</feature>
<accession>A0A9P4YCU7</accession>
<dbReference type="AlphaFoldDB" id="A0A9P4YCU7"/>
<evidence type="ECO:0000313" key="2">
    <source>
        <dbReference type="EMBL" id="KAF3770738.1"/>
    </source>
</evidence>
<dbReference type="EMBL" id="MU032344">
    <property type="protein sequence ID" value="KAF3770738.1"/>
    <property type="molecule type" value="Genomic_DNA"/>
</dbReference>
<comment type="caution">
    <text evidence="2">The sequence shown here is derived from an EMBL/GenBank/DDBJ whole genome shotgun (WGS) entry which is preliminary data.</text>
</comment>
<sequence length="146" mass="16194">MPTTISKQDQKGKEKKEGRKQGKQRPVGLPFPSYKAKERFGVKEKTKGKKKPGHLGVQTVNAICYRGQESIRPFHHELTATNAPRRGLKHHRAPPCSPHSNFAKLHSPKPPLTALISSNLNKAPDALGKPRQLLEGLASLDRFVNP</sequence>
<protein>
    <submittedName>
        <fullName evidence="2">Uncharacterized protein</fullName>
    </submittedName>
</protein>
<name>A0A9P4YCU7_CRYP1</name>
<gene>
    <name evidence="2" type="ORF">M406DRAFT_100979</name>
</gene>
<evidence type="ECO:0000313" key="3">
    <source>
        <dbReference type="Proteomes" id="UP000803844"/>
    </source>
</evidence>
<dbReference type="Proteomes" id="UP000803844">
    <property type="component" value="Unassembled WGS sequence"/>
</dbReference>
<feature type="compositionally biased region" description="Basic and acidic residues" evidence="1">
    <location>
        <begin position="35"/>
        <end position="45"/>
    </location>
</feature>
<evidence type="ECO:0000256" key="1">
    <source>
        <dbReference type="SAM" id="MobiDB-lite"/>
    </source>
</evidence>
<organism evidence="2 3">
    <name type="scientific">Cryphonectria parasitica (strain ATCC 38755 / EP155)</name>
    <dbReference type="NCBI Taxonomy" id="660469"/>
    <lineage>
        <taxon>Eukaryota</taxon>
        <taxon>Fungi</taxon>
        <taxon>Dikarya</taxon>
        <taxon>Ascomycota</taxon>
        <taxon>Pezizomycotina</taxon>
        <taxon>Sordariomycetes</taxon>
        <taxon>Sordariomycetidae</taxon>
        <taxon>Diaporthales</taxon>
        <taxon>Cryphonectriaceae</taxon>
        <taxon>Cryphonectria-Endothia species complex</taxon>
        <taxon>Cryphonectria</taxon>
    </lineage>
</organism>